<dbReference type="SUPFAM" id="SSF53850">
    <property type="entry name" value="Periplasmic binding protein-like II"/>
    <property type="match status" value="1"/>
</dbReference>
<dbReference type="Gene3D" id="3.40.190.10">
    <property type="entry name" value="Periplasmic binding protein-like II"/>
    <property type="match status" value="2"/>
</dbReference>
<dbReference type="SMART" id="SM00062">
    <property type="entry name" value="PBPb"/>
    <property type="match status" value="1"/>
</dbReference>
<feature type="chain" id="PRO_5030848887" evidence="2">
    <location>
        <begin position="23"/>
        <end position="250"/>
    </location>
</feature>
<evidence type="ECO:0000313" key="5">
    <source>
        <dbReference type="EMBL" id="MBB6011388.1"/>
    </source>
</evidence>
<dbReference type="CDD" id="cd13530">
    <property type="entry name" value="PBP2_peptides_like"/>
    <property type="match status" value="1"/>
</dbReference>
<organism evidence="5 6">
    <name type="scientific">Aquamicrobium lusatiense</name>
    <dbReference type="NCBI Taxonomy" id="89772"/>
    <lineage>
        <taxon>Bacteria</taxon>
        <taxon>Pseudomonadati</taxon>
        <taxon>Pseudomonadota</taxon>
        <taxon>Alphaproteobacteria</taxon>
        <taxon>Hyphomicrobiales</taxon>
        <taxon>Phyllobacteriaceae</taxon>
        <taxon>Aquamicrobium</taxon>
    </lineage>
</organism>
<accession>A0A7W9VTX2</accession>
<dbReference type="GO" id="GO:0016020">
    <property type="term" value="C:membrane"/>
    <property type="evidence" value="ECO:0007669"/>
    <property type="project" value="InterPro"/>
</dbReference>
<dbReference type="RefSeq" id="WP_183826128.1">
    <property type="nucleotide sequence ID" value="NZ_JACHEU010000001.1"/>
</dbReference>
<dbReference type="SMART" id="SM00079">
    <property type="entry name" value="PBPe"/>
    <property type="match status" value="1"/>
</dbReference>
<dbReference type="GO" id="GO:0015276">
    <property type="term" value="F:ligand-gated monoatomic ion channel activity"/>
    <property type="evidence" value="ECO:0007669"/>
    <property type="project" value="InterPro"/>
</dbReference>
<proteinExistence type="predicted"/>
<dbReference type="Pfam" id="PF00497">
    <property type="entry name" value="SBP_bac_3"/>
    <property type="match status" value="1"/>
</dbReference>
<sequence>MFAKKAFIGAILASLLHVCASAAEPVYKVGSTTTGNPFTFLDISTNKIDGMMVDLMNTIAEDQGIKVDIQPVPFEALIPSLQGGKIDIMSAAVTITPVRAEIVDFSDPIFPYTDAVIVKKDDDTPYTKAADFAGKTIGVQGGTAFYDYLEKLGGFTEIKTYTAIADIMRDVELGRIAAGFADEPIMRHRLSKNDAATIKLVPTYEPFYVGQVALAVKKGNSELLEKLNAGIAKIKESGKLEELQTKWGLR</sequence>
<protein>
    <submittedName>
        <fullName evidence="5">Polar amino acid transport system substrate-binding protein</fullName>
    </submittedName>
</protein>
<dbReference type="PANTHER" id="PTHR35936:SF17">
    <property type="entry name" value="ARGININE-BINDING EXTRACELLULAR PROTEIN ARTP"/>
    <property type="match status" value="1"/>
</dbReference>
<dbReference type="AlphaFoldDB" id="A0A7W9VTX2"/>
<gene>
    <name evidence="5" type="ORF">HNR59_000733</name>
</gene>
<keyword evidence="1 2" id="KW-0732">Signal</keyword>
<dbReference type="PANTHER" id="PTHR35936">
    <property type="entry name" value="MEMBRANE-BOUND LYTIC MUREIN TRANSGLYCOSYLASE F"/>
    <property type="match status" value="1"/>
</dbReference>
<reference evidence="5 6" key="1">
    <citation type="submission" date="2020-08" db="EMBL/GenBank/DDBJ databases">
        <title>Genomic Encyclopedia of Type Strains, Phase IV (KMG-IV): sequencing the most valuable type-strain genomes for metagenomic binning, comparative biology and taxonomic classification.</title>
        <authorList>
            <person name="Goeker M."/>
        </authorList>
    </citation>
    <scope>NUCLEOTIDE SEQUENCE [LARGE SCALE GENOMIC DNA]</scope>
    <source>
        <strain evidence="5 6">DSM 11099</strain>
    </source>
</reference>
<evidence type="ECO:0000259" key="4">
    <source>
        <dbReference type="SMART" id="SM00079"/>
    </source>
</evidence>
<evidence type="ECO:0000256" key="1">
    <source>
        <dbReference type="ARBA" id="ARBA00022729"/>
    </source>
</evidence>
<dbReference type="InterPro" id="IPR001638">
    <property type="entry name" value="Solute-binding_3/MltF_N"/>
</dbReference>
<name>A0A7W9VTX2_9HYPH</name>
<evidence type="ECO:0000256" key="2">
    <source>
        <dbReference type="SAM" id="SignalP"/>
    </source>
</evidence>
<dbReference type="InterPro" id="IPR001320">
    <property type="entry name" value="Iontro_rcpt_C"/>
</dbReference>
<comment type="caution">
    <text evidence="5">The sequence shown here is derived from an EMBL/GenBank/DDBJ whole genome shotgun (WGS) entry which is preliminary data.</text>
</comment>
<evidence type="ECO:0000313" key="6">
    <source>
        <dbReference type="Proteomes" id="UP000533306"/>
    </source>
</evidence>
<feature type="signal peptide" evidence="2">
    <location>
        <begin position="1"/>
        <end position="22"/>
    </location>
</feature>
<evidence type="ECO:0000259" key="3">
    <source>
        <dbReference type="SMART" id="SM00062"/>
    </source>
</evidence>
<dbReference type="EMBL" id="JACHEU010000001">
    <property type="protein sequence ID" value="MBB6011388.1"/>
    <property type="molecule type" value="Genomic_DNA"/>
</dbReference>
<keyword evidence="6" id="KW-1185">Reference proteome</keyword>
<dbReference type="Proteomes" id="UP000533306">
    <property type="component" value="Unassembled WGS sequence"/>
</dbReference>
<feature type="domain" description="Solute-binding protein family 3/N-terminal" evidence="3">
    <location>
        <begin position="26"/>
        <end position="250"/>
    </location>
</feature>
<feature type="domain" description="Ionotropic glutamate receptor C-terminal" evidence="4">
    <location>
        <begin position="28"/>
        <end position="250"/>
    </location>
</feature>